<dbReference type="RefSeq" id="XP_005643710.1">
    <property type="nucleotide sequence ID" value="XM_005643653.1"/>
</dbReference>
<accession>I0YL97</accession>
<comment type="caution">
    <text evidence="2">The sequence shown here is derived from an EMBL/GenBank/DDBJ whole genome shotgun (WGS) entry which is preliminary data.</text>
</comment>
<organism evidence="2 3">
    <name type="scientific">Coccomyxa subellipsoidea (strain C-169)</name>
    <name type="common">Green microalga</name>
    <dbReference type="NCBI Taxonomy" id="574566"/>
    <lineage>
        <taxon>Eukaryota</taxon>
        <taxon>Viridiplantae</taxon>
        <taxon>Chlorophyta</taxon>
        <taxon>core chlorophytes</taxon>
        <taxon>Trebouxiophyceae</taxon>
        <taxon>Trebouxiophyceae incertae sedis</taxon>
        <taxon>Coccomyxaceae</taxon>
        <taxon>Coccomyxa</taxon>
        <taxon>Coccomyxa subellipsoidea</taxon>
    </lineage>
</organism>
<dbReference type="KEGG" id="csl:COCSUDRAFT_34371"/>
<feature type="compositionally biased region" description="Basic residues" evidence="1">
    <location>
        <begin position="45"/>
        <end position="54"/>
    </location>
</feature>
<proteinExistence type="predicted"/>
<evidence type="ECO:0000313" key="2">
    <source>
        <dbReference type="EMBL" id="EIE19166.1"/>
    </source>
</evidence>
<protein>
    <submittedName>
        <fullName evidence="2">Uncharacterized protein</fullName>
    </submittedName>
</protein>
<dbReference type="EMBL" id="AGSI01000020">
    <property type="protein sequence ID" value="EIE19166.1"/>
    <property type="molecule type" value="Genomic_DNA"/>
</dbReference>
<dbReference type="Proteomes" id="UP000007264">
    <property type="component" value="Unassembled WGS sequence"/>
</dbReference>
<name>I0YL97_COCSC</name>
<dbReference type="AlphaFoldDB" id="I0YL97"/>
<sequence>MVQIHVKLSQQHSKPKEGTSKDAADHNIVEPDCSDNHSPLSAVHLRGRTSKTKPSRIGDAEQHAQGRFVPG</sequence>
<evidence type="ECO:0000313" key="3">
    <source>
        <dbReference type="Proteomes" id="UP000007264"/>
    </source>
</evidence>
<evidence type="ECO:0000256" key="1">
    <source>
        <dbReference type="SAM" id="MobiDB-lite"/>
    </source>
</evidence>
<feature type="compositionally biased region" description="Basic and acidic residues" evidence="1">
    <location>
        <begin position="14"/>
        <end position="29"/>
    </location>
</feature>
<reference evidence="2 3" key="1">
    <citation type="journal article" date="2012" name="Genome Biol.">
        <title>The genome of the polar eukaryotic microalga coccomyxa subellipsoidea reveals traits of cold adaptation.</title>
        <authorList>
            <person name="Blanc G."/>
            <person name="Agarkova I."/>
            <person name="Grimwood J."/>
            <person name="Kuo A."/>
            <person name="Brueggeman A."/>
            <person name="Dunigan D."/>
            <person name="Gurnon J."/>
            <person name="Ladunga I."/>
            <person name="Lindquist E."/>
            <person name="Lucas S."/>
            <person name="Pangilinan J."/>
            <person name="Proschold T."/>
            <person name="Salamov A."/>
            <person name="Schmutz J."/>
            <person name="Weeks D."/>
            <person name="Yamada T."/>
            <person name="Claverie J.M."/>
            <person name="Grigoriev I."/>
            <person name="Van Etten J."/>
            <person name="Lomsadze A."/>
            <person name="Borodovsky M."/>
        </authorList>
    </citation>
    <scope>NUCLEOTIDE SEQUENCE [LARGE SCALE GENOMIC DNA]</scope>
    <source>
        <strain evidence="2 3">C-169</strain>
    </source>
</reference>
<gene>
    <name evidence="2" type="ORF">COCSUDRAFT_34371</name>
</gene>
<keyword evidence="3" id="KW-1185">Reference proteome</keyword>
<dbReference type="GeneID" id="17037096"/>
<feature type="region of interest" description="Disordered" evidence="1">
    <location>
        <begin position="1"/>
        <end position="71"/>
    </location>
</feature>